<feature type="non-terminal residue" evidence="3">
    <location>
        <position position="124"/>
    </location>
</feature>
<name>A0A699Z6R3_HAELA</name>
<evidence type="ECO:0000256" key="1">
    <source>
        <dbReference type="ARBA" id="ARBA00022729"/>
    </source>
</evidence>
<dbReference type="Proteomes" id="UP000485058">
    <property type="component" value="Unassembled WGS sequence"/>
</dbReference>
<dbReference type="PANTHER" id="PTHR22702">
    <property type="entry name" value="PROTEASE-ASSOCIATED DOMAIN-CONTAINING PROTEIN"/>
    <property type="match status" value="1"/>
</dbReference>
<evidence type="ECO:0000256" key="2">
    <source>
        <dbReference type="ARBA" id="ARBA00023180"/>
    </source>
</evidence>
<comment type="caution">
    <text evidence="3">The sequence shown here is derived from an EMBL/GenBank/DDBJ whole genome shotgun (WGS) entry which is preliminary data.</text>
</comment>
<keyword evidence="1" id="KW-0732">Signal</keyword>
<gene>
    <name evidence="3" type="ORF">HaLaN_15047</name>
</gene>
<dbReference type="EMBL" id="BLLF01001275">
    <property type="protein sequence ID" value="GFH18273.1"/>
    <property type="molecule type" value="Genomic_DNA"/>
</dbReference>
<organism evidence="3 4">
    <name type="scientific">Haematococcus lacustris</name>
    <name type="common">Green alga</name>
    <name type="synonym">Haematococcus pluvialis</name>
    <dbReference type="NCBI Taxonomy" id="44745"/>
    <lineage>
        <taxon>Eukaryota</taxon>
        <taxon>Viridiplantae</taxon>
        <taxon>Chlorophyta</taxon>
        <taxon>core chlorophytes</taxon>
        <taxon>Chlorophyceae</taxon>
        <taxon>CS clade</taxon>
        <taxon>Chlamydomonadales</taxon>
        <taxon>Haematococcaceae</taxon>
        <taxon>Haematococcus</taxon>
    </lineage>
</organism>
<sequence length="124" mass="13248">MLVVDDTPGEVAMAVVPDEEAVASLLDSLTISTAVISMEDGAFLKSLLQDQTPVTLALNWTSVMPRADKRMAAANRDAVLLDSLTISTAVISMEDGAFLKSLLQDQTPVTLALNWTSVMPRADK</sequence>
<dbReference type="Gene3D" id="3.50.30.30">
    <property type="match status" value="2"/>
</dbReference>
<evidence type="ECO:0000313" key="4">
    <source>
        <dbReference type="Proteomes" id="UP000485058"/>
    </source>
</evidence>
<evidence type="ECO:0000313" key="3">
    <source>
        <dbReference type="EMBL" id="GFH18273.1"/>
    </source>
</evidence>
<keyword evidence="4" id="KW-1185">Reference proteome</keyword>
<keyword evidence="3" id="KW-0675">Receptor</keyword>
<proteinExistence type="predicted"/>
<protein>
    <submittedName>
        <fullName evidence="3">Vacuolar-sorting receptor-like protein</fullName>
    </submittedName>
</protein>
<reference evidence="3 4" key="1">
    <citation type="submission" date="2020-02" db="EMBL/GenBank/DDBJ databases">
        <title>Draft genome sequence of Haematococcus lacustris strain NIES-144.</title>
        <authorList>
            <person name="Morimoto D."/>
            <person name="Nakagawa S."/>
            <person name="Yoshida T."/>
            <person name="Sawayama S."/>
        </authorList>
    </citation>
    <scope>NUCLEOTIDE SEQUENCE [LARGE SCALE GENOMIC DNA]</scope>
    <source>
        <strain evidence="3 4">NIES-144</strain>
    </source>
</reference>
<keyword evidence="2" id="KW-0325">Glycoprotein</keyword>
<accession>A0A699Z6R3</accession>
<dbReference type="AlphaFoldDB" id="A0A699Z6R3"/>
<dbReference type="PANTHER" id="PTHR22702:SF1">
    <property type="entry name" value="PROTEASE-ASSOCIATED DOMAIN-CONTAINING PROTEIN 1"/>
    <property type="match status" value="1"/>
</dbReference>